<dbReference type="InterPro" id="IPR040648">
    <property type="entry name" value="HMGXB3_CxC4"/>
</dbReference>
<dbReference type="EMBL" id="JACGCI010000052">
    <property type="protein sequence ID" value="KAF6751175.1"/>
    <property type="molecule type" value="Genomic_DNA"/>
</dbReference>
<evidence type="ECO:0000313" key="3">
    <source>
        <dbReference type="EMBL" id="KAF6751175.1"/>
    </source>
</evidence>
<dbReference type="OrthoDB" id="5598737at2759"/>
<feature type="compositionally biased region" description="Basic and acidic residues" evidence="1">
    <location>
        <begin position="17"/>
        <end position="26"/>
    </location>
</feature>
<sequence>MSPLSRKSTRKARRGVRKMEHDTDDAAAHAFPESIIAAAQDSSYTSPVKAQRKVGPQKRVFLKPAKKQQEDDEVEATMVEGLDNDGGFGFQDLAVIPGPDFGAVASGAGTQWASDPEEDDFADYVDSLSSQIAQFNYLHGSLFVVQGWDSSKHQATLDSGCTCPKALNRNLCVHRRYFRDYEVESLISSDAPDPEDQPPATLFSRRVEQSVRITSLFSVQSMSSSELKGRAIVSHTVSTAESTWKCSKDQGMETCFHIKTAQEEYGDISVDEVGELEQIGSSSADSVSVGELVRGPGNTVSYLPIHPPLWARLPSDMLFYVDPPPMRTPPNITFPLEADSSCSCPTGRTYFNSNLGKKARLCHLYTLTTVYSVQVEQQDCPTCPTPRKRRIGPDLRKYGIFNYNNSILVSHEILDEYTSCFTSSDYTFKAWHKQLSRRYSLTGRRFMGDDAWRAVWFSYVSLQHFGDKDMTCTTCGPTPDTVIWDGITLAFGRKHLRGSLRPPTTTGLASVVRQNVKYHPRQQLLLVAGMRKRLRAALQGPPLEGLDLKPDKSVAPSAQLKRALQDQPTPPSTSLEDPGEAKSEAAARRRRALEIEQHLERVESMVGELDTQCPALAQMFEEHFGAEAYSTGRKPSAVFKNLLLQIAAEESVLQMVNYTGLLKLREFLEAPTRDRVNLLMSIPAFYKAARVKISDLETLVEVMRWVEKKVRDVLKDLILDPNLPGGDPHLFLNEDNDWKKTGCYYSMPQIRQRPIYARLKQDQQKDKSSKRGDRCGKYYSQYGEKRLTGGIMVCWCSHSICYGFHCIPSSEGRDDVFSAMVTRWPKAPTRVIYDFACALGPYCMLREPMFFAETNFAIDIFHATGHSKCSPAAFLSEYMNVDTRLSYINSSAAECGNGALRRIRKSVSYMGQQRAIIYTKVFLSVWNRAKILKLDD</sequence>
<name>A0A8H6M1Q1_9AGAR</name>
<feature type="compositionally biased region" description="Basic and acidic residues" evidence="1">
    <location>
        <begin position="579"/>
        <end position="589"/>
    </location>
</feature>
<proteinExistence type="predicted"/>
<keyword evidence="4" id="KW-1185">Reference proteome</keyword>
<organism evidence="3 4">
    <name type="scientific">Ephemerocybe angulata</name>
    <dbReference type="NCBI Taxonomy" id="980116"/>
    <lineage>
        <taxon>Eukaryota</taxon>
        <taxon>Fungi</taxon>
        <taxon>Dikarya</taxon>
        <taxon>Basidiomycota</taxon>
        <taxon>Agaricomycotina</taxon>
        <taxon>Agaricomycetes</taxon>
        <taxon>Agaricomycetidae</taxon>
        <taxon>Agaricales</taxon>
        <taxon>Agaricineae</taxon>
        <taxon>Psathyrellaceae</taxon>
        <taxon>Ephemerocybe</taxon>
    </lineage>
</organism>
<dbReference type="AlphaFoldDB" id="A0A8H6M1Q1"/>
<dbReference type="Pfam" id="PF18717">
    <property type="entry name" value="CxC4"/>
    <property type="match status" value="1"/>
</dbReference>
<dbReference type="PANTHER" id="PTHR34305:SF1">
    <property type="entry name" value="SWIM-TYPE DOMAIN-CONTAINING PROTEIN"/>
    <property type="match status" value="1"/>
</dbReference>
<dbReference type="Proteomes" id="UP000521943">
    <property type="component" value="Unassembled WGS sequence"/>
</dbReference>
<protein>
    <recommendedName>
        <fullName evidence="2">HMG domain-containing protein</fullName>
    </recommendedName>
</protein>
<evidence type="ECO:0000256" key="1">
    <source>
        <dbReference type="SAM" id="MobiDB-lite"/>
    </source>
</evidence>
<feature type="region of interest" description="Disordered" evidence="1">
    <location>
        <begin position="541"/>
        <end position="589"/>
    </location>
</feature>
<dbReference type="PANTHER" id="PTHR34305">
    <property type="entry name" value="EXPRESSED PROTEIN"/>
    <property type="match status" value="1"/>
</dbReference>
<reference evidence="3 4" key="1">
    <citation type="submission" date="2020-07" db="EMBL/GenBank/DDBJ databases">
        <title>Comparative genomics of pyrophilous fungi reveals a link between fire events and developmental genes.</title>
        <authorList>
            <consortium name="DOE Joint Genome Institute"/>
            <person name="Steindorff A.S."/>
            <person name="Carver A."/>
            <person name="Calhoun S."/>
            <person name="Stillman K."/>
            <person name="Liu H."/>
            <person name="Lipzen A."/>
            <person name="Pangilinan J."/>
            <person name="Labutti K."/>
            <person name="Bruns T.D."/>
            <person name="Grigoriev I.V."/>
        </authorList>
    </citation>
    <scope>NUCLEOTIDE SEQUENCE [LARGE SCALE GENOMIC DNA]</scope>
    <source>
        <strain evidence="3 4">CBS 144469</strain>
    </source>
</reference>
<gene>
    <name evidence="3" type="ORF">DFP72DRAFT_1138264</name>
</gene>
<feature type="compositionally biased region" description="Basic residues" evidence="1">
    <location>
        <begin position="7"/>
        <end position="16"/>
    </location>
</feature>
<accession>A0A8H6M1Q1</accession>
<comment type="caution">
    <text evidence="3">The sequence shown here is derived from an EMBL/GenBank/DDBJ whole genome shotgun (WGS) entry which is preliminary data.</text>
</comment>
<evidence type="ECO:0000313" key="4">
    <source>
        <dbReference type="Proteomes" id="UP000521943"/>
    </source>
</evidence>
<evidence type="ECO:0000259" key="2">
    <source>
        <dbReference type="Pfam" id="PF18717"/>
    </source>
</evidence>
<feature type="region of interest" description="Disordered" evidence="1">
    <location>
        <begin position="1"/>
        <end position="26"/>
    </location>
</feature>
<feature type="domain" description="HMG" evidence="2">
    <location>
        <begin position="330"/>
        <end position="459"/>
    </location>
</feature>